<dbReference type="OrthoDB" id="2119228at2759"/>
<comment type="caution">
    <text evidence="13">The sequence shown here is derived from an EMBL/GenBank/DDBJ whole genome shotgun (WGS) entry which is preliminary data.</text>
</comment>
<dbReference type="Gene3D" id="1.20.5.1430">
    <property type="match status" value="1"/>
</dbReference>
<dbReference type="PANTHER" id="PTHR10623">
    <property type="entry name" value="MICROTUBULE-ASSOCIATED PROTEIN RP/EB FAMILY MEMBER"/>
    <property type="match status" value="1"/>
</dbReference>
<dbReference type="InterPro" id="IPR001715">
    <property type="entry name" value="CH_dom"/>
</dbReference>
<dbReference type="Proteomes" id="UP000606974">
    <property type="component" value="Unassembled WGS sequence"/>
</dbReference>
<dbReference type="InterPro" id="IPR036872">
    <property type="entry name" value="CH_dom_sf"/>
</dbReference>
<evidence type="ECO:0000256" key="5">
    <source>
        <dbReference type="ARBA" id="ARBA00022701"/>
    </source>
</evidence>
<feature type="region of interest" description="Disordered" evidence="10">
    <location>
        <begin position="113"/>
        <end position="149"/>
    </location>
</feature>
<dbReference type="GO" id="GO:0051233">
    <property type="term" value="C:spindle midzone"/>
    <property type="evidence" value="ECO:0007669"/>
    <property type="project" value="UniProtKB-ARBA"/>
</dbReference>
<evidence type="ECO:0008006" key="15">
    <source>
        <dbReference type="Google" id="ProtNLM"/>
    </source>
</evidence>
<dbReference type="GO" id="GO:0035372">
    <property type="term" value="P:protein localization to microtubule"/>
    <property type="evidence" value="ECO:0007669"/>
    <property type="project" value="UniProtKB-ARBA"/>
</dbReference>
<evidence type="ECO:0000256" key="9">
    <source>
        <dbReference type="PROSITE-ProRule" id="PRU00576"/>
    </source>
</evidence>
<reference evidence="13" key="1">
    <citation type="submission" date="2020-02" db="EMBL/GenBank/DDBJ databases">
        <authorList>
            <person name="Palmer J.M."/>
        </authorList>
    </citation>
    <scope>NUCLEOTIDE SEQUENCE</scope>
    <source>
        <strain evidence="13">EPUS1.4</strain>
        <tissue evidence="13">Thallus</tissue>
    </source>
</reference>
<keyword evidence="14" id="KW-1185">Reference proteome</keyword>
<organism evidence="13 14">
    <name type="scientific">Endocarpon pusillum</name>
    <dbReference type="NCBI Taxonomy" id="364733"/>
    <lineage>
        <taxon>Eukaryota</taxon>
        <taxon>Fungi</taxon>
        <taxon>Dikarya</taxon>
        <taxon>Ascomycota</taxon>
        <taxon>Pezizomycotina</taxon>
        <taxon>Eurotiomycetes</taxon>
        <taxon>Chaetothyriomycetidae</taxon>
        <taxon>Verrucariales</taxon>
        <taxon>Verrucariaceae</taxon>
        <taxon>Endocarpon</taxon>
    </lineage>
</organism>
<evidence type="ECO:0000256" key="1">
    <source>
        <dbReference type="ARBA" id="ARBA00004245"/>
    </source>
</evidence>
<feature type="domain" description="Calponin-homology (CH)" evidence="11">
    <location>
        <begin position="2"/>
        <end position="103"/>
    </location>
</feature>
<feature type="domain" description="EB1 C-terminal" evidence="12">
    <location>
        <begin position="156"/>
        <end position="233"/>
    </location>
</feature>
<dbReference type="EMBL" id="JAACFV010000028">
    <property type="protein sequence ID" value="KAF7510614.1"/>
    <property type="molecule type" value="Genomic_DNA"/>
</dbReference>
<dbReference type="GO" id="GO:0072686">
    <property type="term" value="C:mitotic spindle"/>
    <property type="evidence" value="ECO:0007669"/>
    <property type="project" value="UniProtKB-ARBA"/>
</dbReference>
<accession>A0A8H7ALZ0</accession>
<dbReference type="SUPFAM" id="SSF140612">
    <property type="entry name" value="EB1 dimerisation domain-like"/>
    <property type="match status" value="1"/>
</dbReference>
<sequence length="253" mass="28041">MGESRQELLHWLNSLLQLNITKIEQCGTGAALCQVYDSIYMDMPMSRVKFNVNSEYAYIQNFKQLQNEFTKHGIERLVPVEQLIKCRMQDNLEFLQWTKRYWDQHFPGHDYDAVGRRKGSGAPAPAATPRTSTGAAARRPQAGAAPRTAPRVAAAGSVAGAGSAGALKAENDTLKEAIAGLEKERDFYFSKLRDIELLLQTAVDQDPELEKDDNGLVKNIQAILYSTEEGFEIPTEAEGAEGLAENGDEQETF</sequence>
<dbReference type="GO" id="GO:0051301">
    <property type="term" value="P:cell division"/>
    <property type="evidence" value="ECO:0007669"/>
    <property type="project" value="UniProtKB-KW"/>
</dbReference>
<dbReference type="FunFam" id="1.10.418.10:FF:000028">
    <property type="entry name" value="RP/EB family microtubule-associated protein"/>
    <property type="match status" value="1"/>
</dbReference>
<evidence type="ECO:0000256" key="7">
    <source>
        <dbReference type="ARBA" id="ARBA00023212"/>
    </source>
</evidence>
<dbReference type="GO" id="GO:0051010">
    <property type="term" value="F:microtubule plus-end binding"/>
    <property type="evidence" value="ECO:0007669"/>
    <property type="project" value="UniProtKB-ARBA"/>
</dbReference>
<evidence type="ECO:0000256" key="2">
    <source>
        <dbReference type="ARBA" id="ARBA00010729"/>
    </source>
</evidence>
<gene>
    <name evidence="13" type="ORF">GJ744_006226</name>
</gene>
<dbReference type="GO" id="GO:0035371">
    <property type="term" value="C:microtubule plus-end"/>
    <property type="evidence" value="ECO:0007669"/>
    <property type="project" value="UniProtKB-ARBA"/>
</dbReference>
<proteinExistence type="inferred from homology"/>
<evidence type="ECO:0000259" key="11">
    <source>
        <dbReference type="PROSITE" id="PS50021"/>
    </source>
</evidence>
<keyword evidence="8" id="KW-0131">Cell cycle</keyword>
<dbReference type="InterPro" id="IPR036133">
    <property type="entry name" value="EB1_C_sf"/>
</dbReference>
<dbReference type="PROSITE" id="PS50021">
    <property type="entry name" value="CH"/>
    <property type="match status" value="1"/>
</dbReference>
<comment type="subcellular location">
    <subcellularLocation>
        <location evidence="1">Cytoplasm</location>
        <location evidence="1">Cytoskeleton</location>
    </subcellularLocation>
</comment>
<evidence type="ECO:0000256" key="8">
    <source>
        <dbReference type="ARBA" id="ARBA00023306"/>
    </source>
</evidence>
<evidence type="ECO:0000313" key="14">
    <source>
        <dbReference type="Proteomes" id="UP000606974"/>
    </source>
</evidence>
<evidence type="ECO:0000256" key="6">
    <source>
        <dbReference type="ARBA" id="ARBA00022776"/>
    </source>
</evidence>
<keyword evidence="5 9" id="KW-0493">Microtubule</keyword>
<dbReference type="InterPro" id="IPR004953">
    <property type="entry name" value="EB1_C"/>
</dbReference>
<keyword evidence="4" id="KW-0132">Cell division</keyword>
<dbReference type="InterPro" id="IPR027328">
    <property type="entry name" value="MAPRE"/>
</dbReference>
<evidence type="ECO:0000256" key="10">
    <source>
        <dbReference type="SAM" id="MobiDB-lite"/>
    </source>
</evidence>
<feature type="compositionally biased region" description="Low complexity" evidence="10">
    <location>
        <begin position="120"/>
        <end position="149"/>
    </location>
</feature>
<name>A0A8H7ALZ0_9EURO</name>
<dbReference type="Pfam" id="PF00307">
    <property type="entry name" value="CH"/>
    <property type="match status" value="1"/>
</dbReference>
<evidence type="ECO:0000313" key="13">
    <source>
        <dbReference type="EMBL" id="KAF7510614.1"/>
    </source>
</evidence>
<dbReference type="GO" id="GO:0030473">
    <property type="term" value="P:nuclear migration along microtubule"/>
    <property type="evidence" value="ECO:0007669"/>
    <property type="project" value="UniProtKB-ARBA"/>
</dbReference>
<keyword evidence="3" id="KW-0963">Cytoplasm</keyword>
<dbReference type="PROSITE" id="PS51230">
    <property type="entry name" value="EB1_C"/>
    <property type="match status" value="1"/>
</dbReference>
<dbReference type="FunFam" id="1.20.5.1430:FF:000005">
    <property type="entry name" value="Eb1, isoform E"/>
    <property type="match status" value="1"/>
</dbReference>
<protein>
    <recommendedName>
        <fullName evidence="15">Microtubule integrity protein mal3</fullName>
    </recommendedName>
</protein>
<dbReference type="SUPFAM" id="SSF47576">
    <property type="entry name" value="Calponin-homology domain, CH-domain"/>
    <property type="match status" value="1"/>
</dbReference>
<dbReference type="AlphaFoldDB" id="A0A8H7ALZ0"/>
<evidence type="ECO:0000256" key="4">
    <source>
        <dbReference type="ARBA" id="ARBA00022618"/>
    </source>
</evidence>
<keyword evidence="6" id="KW-0498">Mitosis</keyword>
<dbReference type="Gene3D" id="1.10.418.10">
    <property type="entry name" value="Calponin-like domain"/>
    <property type="match status" value="1"/>
</dbReference>
<evidence type="ECO:0000259" key="12">
    <source>
        <dbReference type="PROSITE" id="PS51230"/>
    </source>
</evidence>
<comment type="similarity">
    <text evidence="2">Belongs to the MAPRE family.</text>
</comment>
<evidence type="ECO:0000256" key="3">
    <source>
        <dbReference type="ARBA" id="ARBA00022490"/>
    </source>
</evidence>
<dbReference type="Pfam" id="PF03271">
    <property type="entry name" value="EB1"/>
    <property type="match status" value="1"/>
</dbReference>
<keyword evidence="7" id="KW-0206">Cytoskeleton</keyword>